<organism evidence="2 3">
    <name type="scientific">Jimgerdemannia flammicorona</name>
    <dbReference type="NCBI Taxonomy" id="994334"/>
    <lineage>
        <taxon>Eukaryota</taxon>
        <taxon>Fungi</taxon>
        <taxon>Fungi incertae sedis</taxon>
        <taxon>Mucoromycota</taxon>
        <taxon>Mucoromycotina</taxon>
        <taxon>Endogonomycetes</taxon>
        <taxon>Endogonales</taxon>
        <taxon>Endogonaceae</taxon>
        <taxon>Jimgerdemannia</taxon>
    </lineage>
</organism>
<gene>
    <name evidence="2" type="ORF">BC938DRAFT_480696</name>
</gene>
<evidence type="ECO:0000256" key="1">
    <source>
        <dbReference type="SAM" id="Phobius"/>
    </source>
</evidence>
<keyword evidence="1" id="KW-1133">Transmembrane helix</keyword>
<dbReference type="EMBL" id="RBNJ01005196">
    <property type="protein sequence ID" value="RUS29414.1"/>
    <property type="molecule type" value="Genomic_DNA"/>
</dbReference>
<evidence type="ECO:0000313" key="2">
    <source>
        <dbReference type="EMBL" id="RUS29414.1"/>
    </source>
</evidence>
<feature type="non-terminal residue" evidence="2">
    <location>
        <position position="1"/>
    </location>
</feature>
<feature type="transmembrane region" description="Helical" evidence="1">
    <location>
        <begin position="81"/>
        <end position="103"/>
    </location>
</feature>
<dbReference type="AlphaFoldDB" id="A0A433QI44"/>
<evidence type="ECO:0000313" key="3">
    <source>
        <dbReference type="Proteomes" id="UP000274822"/>
    </source>
</evidence>
<keyword evidence="1" id="KW-0472">Membrane</keyword>
<keyword evidence="3" id="KW-1185">Reference proteome</keyword>
<name>A0A433QI44_9FUNG</name>
<accession>A0A433QI44</accession>
<feature type="transmembrane region" description="Helical" evidence="1">
    <location>
        <begin position="49"/>
        <end position="69"/>
    </location>
</feature>
<reference evidence="2 3" key="1">
    <citation type="journal article" date="2018" name="New Phytol.">
        <title>Phylogenomics of Endogonaceae and evolution of mycorrhizas within Mucoromycota.</title>
        <authorList>
            <person name="Chang Y."/>
            <person name="Desiro A."/>
            <person name="Na H."/>
            <person name="Sandor L."/>
            <person name="Lipzen A."/>
            <person name="Clum A."/>
            <person name="Barry K."/>
            <person name="Grigoriev I.V."/>
            <person name="Martin F.M."/>
            <person name="Stajich J.E."/>
            <person name="Smith M.E."/>
            <person name="Bonito G."/>
            <person name="Spatafora J.W."/>
        </authorList>
    </citation>
    <scope>NUCLEOTIDE SEQUENCE [LARGE SCALE GENOMIC DNA]</scope>
    <source>
        <strain evidence="2 3">AD002</strain>
    </source>
</reference>
<sequence>VYEKPTIADYNLLARLSESFNSFATFIPLALFLCSLAELNGVMRPWVHAFYLVLAAGTLLSVEAGVAGTEHDVFNLGRREVGLYMVWGVIVATGMASAGMRLFG</sequence>
<keyword evidence="1" id="KW-0812">Transmembrane</keyword>
<feature type="non-terminal residue" evidence="2">
    <location>
        <position position="104"/>
    </location>
</feature>
<comment type="caution">
    <text evidence="2">The sequence shown here is derived from an EMBL/GenBank/DDBJ whole genome shotgun (WGS) entry which is preliminary data.</text>
</comment>
<proteinExistence type="predicted"/>
<feature type="transmembrane region" description="Helical" evidence="1">
    <location>
        <begin position="20"/>
        <end position="37"/>
    </location>
</feature>
<protein>
    <submittedName>
        <fullName evidence="2">Uncharacterized protein</fullName>
    </submittedName>
</protein>
<dbReference type="Proteomes" id="UP000274822">
    <property type="component" value="Unassembled WGS sequence"/>
</dbReference>